<evidence type="ECO:0000313" key="7">
    <source>
        <dbReference type="Proteomes" id="UP001530400"/>
    </source>
</evidence>
<evidence type="ECO:0000313" key="5">
    <source>
        <dbReference type="EMBL" id="KAL3777453.1"/>
    </source>
</evidence>
<accession>A0ABD3NPM0</accession>
<dbReference type="SMART" id="SM00360">
    <property type="entry name" value="RRM"/>
    <property type="match status" value="1"/>
</dbReference>
<evidence type="ECO:0000256" key="2">
    <source>
        <dbReference type="PROSITE-ProRule" id="PRU00176"/>
    </source>
</evidence>
<dbReference type="PROSITE" id="PS50102">
    <property type="entry name" value="RRM"/>
    <property type="match status" value="1"/>
</dbReference>
<dbReference type="EMBL" id="JALLPJ020000620">
    <property type="protein sequence ID" value="KAL3787237.1"/>
    <property type="molecule type" value="Genomic_DNA"/>
</dbReference>
<dbReference type="InterPro" id="IPR012677">
    <property type="entry name" value="Nucleotide-bd_a/b_plait_sf"/>
</dbReference>
<feature type="compositionally biased region" description="Basic residues" evidence="3">
    <location>
        <begin position="452"/>
        <end position="462"/>
    </location>
</feature>
<feature type="compositionally biased region" description="Basic residues" evidence="3">
    <location>
        <begin position="99"/>
        <end position="109"/>
    </location>
</feature>
<dbReference type="SUPFAM" id="SSF54928">
    <property type="entry name" value="RNA-binding domain, RBD"/>
    <property type="match status" value="1"/>
</dbReference>
<evidence type="ECO:0000256" key="3">
    <source>
        <dbReference type="SAM" id="MobiDB-lite"/>
    </source>
</evidence>
<dbReference type="CDD" id="cd12400">
    <property type="entry name" value="RRM_Nop6"/>
    <property type="match status" value="1"/>
</dbReference>
<evidence type="ECO:0000259" key="4">
    <source>
        <dbReference type="PROSITE" id="PS50102"/>
    </source>
</evidence>
<gene>
    <name evidence="6" type="ORF">ACHAWO_000354</name>
    <name evidence="5" type="ORF">ACHAWO_006807</name>
</gene>
<keyword evidence="7" id="KW-1185">Reference proteome</keyword>
<reference evidence="5 7" key="1">
    <citation type="submission" date="2024-10" db="EMBL/GenBank/DDBJ databases">
        <title>Updated reference genomes for cyclostephanoid diatoms.</title>
        <authorList>
            <person name="Roberts W.R."/>
            <person name="Alverson A.J."/>
        </authorList>
    </citation>
    <scope>NUCLEOTIDE SEQUENCE [LARGE SCALE GENOMIC DNA]</scope>
    <source>
        <strain evidence="5 7">AJA010-31</strain>
    </source>
</reference>
<organism evidence="5 7">
    <name type="scientific">Cyclotella atomus</name>
    <dbReference type="NCBI Taxonomy" id="382360"/>
    <lineage>
        <taxon>Eukaryota</taxon>
        <taxon>Sar</taxon>
        <taxon>Stramenopiles</taxon>
        <taxon>Ochrophyta</taxon>
        <taxon>Bacillariophyta</taxon>
        <taxon>Coscinodiscophyceae</taxon>
        <taxon>Thalassiosirophycidae</taxon>
        <taxon>Stephanodiscales</taxon>
        <taxon>Stephanodiscaceae</taxon>
        <taxon>Cyclotella</taxon>
    </lineage>
</organism>
<dbReference type="EMBL" id="JALLPJ020001044">
    <property type="protein sequence ID" value="KAL3777453.1"/>
    <property type="molecule type" value="Genomic_DNA"/>
</dbReference>
<name>A0ABD3NPM0_9STRA</name>
<feature type="compositionally biased region" description="Basic and acidic residues" evidence="3">
    <location>
        <begin position="68"/>
        <end position="79"/>
    </location>
</feature>
<feature type="region of interest" description="Disordered" evidence="3">
    <location>
        <begin position="62"/>
        <end position="128"/>
    </location>
</feature>
<dbReference type="PANTHER" id="PTHR23236">
    <property type="entry name" value="EUKARYOTIC TRANSLATION INITIATION FACTOR 4B/4H"/>
    <property type="match status" value="1"/>
</dbReference>
<dbReference type="AlphaFoldDB" id="A0ABD3NPM0"/>
<sequence>MGNKSAAKIRRNQARAAARGETYDYAPPAKPTDEPTNNDEDQTTKAAAAEKLVQTLAEIEKNAGNLNSKDRRTAKRKAEAIASEEAGCTSEELIEWHAKQSKKLKHAKSRASDAPTKQSLSKEEEAKLVSAKRLKEALDTLESDEAMNSKERRSAKRKAEAIACEETGVDASELLSWYKEHNPTKDDTKKRSTPYILFVGQLAFSTTSDMLFKHFQTTLGKEINEDTMKIRLLSDSKTNKSKGMAFIELSTPEIMYECLKMHLTHLDGRRINVERSSGGGAAAKKSRISSYREKQSHFISETMDKIIAHHIDNGDIGQDELDEGVIALCKRHSAVVVEQALKEYVEEKRVRKERKEELGEKEEENLRNPSAFLTHMIGRVAEEGMDSGKSGKGGGKGRSADGSGDNRRKGHDKEHTNEGKSESILEKSGVDMSISHGGNHKISHIFPSMQRGRGRGRGRGYM</sequence>
<evidence type="ECO:0000256" key="1">
    <source>
        <dbReference type="ARBA" id="ARBA00022884"/>
    </source>
</evidence>
<dbReference type="PANTHER" id="PTHR23236:SF92">
    <property type="entry name" value="POLYADENYLATE-BINDING PROTEIN 1"/>
    <property type="match status" value="1"/>
</dbReference>
<dbReference type="Gene3D" id="3.30.70.330">
    <property type="match status" value="1"/>
</dbReference>
<dbReference type="GO" id="GO:0003723">
    <property type="term" value="F:RNA binding"/>
    <property type="evidence" value="ECO:0007669"/>
    <property type="project" value="UniProtKB-UniRule"/>
</dbReference>
<feature type="domain" description="RRM" evidence="4">
    <location>
        <begin position="195"/>
        <end position="278"/>
    </location>
</feature>
<comment type="caution">
    <text evidence="5">The sequence shown here is derived from an EMBL/GenBank/DDBJ whole genome shotgun (WGS) entry which is preliminary data.</text>
</comment>
<proteinExistence type="predicted"/>
<feature type="region of interest" description="Disordered" evidence="3">
    <location>
        <begin position="349"/>
        <end position="372"/>
    </location>
</feature>
<dbReference type="InterPro" id="IPR034228">
    <property type="entry name" value="Nop6_RRM"/>
</dbReference>
<protein>
    <recommendedName>
        <fullName evidence="4">RRM domain-containing protein</fullName>
    </recommendedName>
</protein>
<feature type="compositionally biased region" description="Basic and acidic residues" evidence="3">
    <location>
        <begin position="349"/>
        <end position="358"/>
    </location>
</feature>
<dbReference type="InterPro" id="IPR035979">
    <property type="entry name" value="RBD_domain_sf"/>
</dbReference>
<feature type="compositionally biased region" description="Basic and acidic residues" evidence="3">
    <location>
        <begin position="404"/>
        <end position="429"/>
    </location>
</feature>
<keyword evidence="1 2" id="KW-0694">RNA-binding</keyword>
<dbReference type="InterPro" id="IPR000504">
    <property type="entry name" value="RRM_dom"/>
</dbReference>
<dbReference type="Proteomes" id="UP001530400">
    <property type="component" value="Unassembled WGS sequence"/>
</dbReference>
<feature type="region of interest" description="Disordered" evidence="3">
    <location>
        <begin position="384"/>
        <end position="462"/>
    </location>
</feature>
<feature type="region of interest" description="Disordered" evidence="3">
    <location>
        <begin position="1"/>
        <end position="45"/>
    </location>
</feature>
<evidence type="ECO:0000313" key="6">
    <source>
        <dbReference type="EMBL" id="KAL3787237.1"/>
    </source>
</evidence>
<dbReference type="Pfam" id="PF00076">
    <property type="entry name" value="RRM_1"/>
    <property type="match status" value="1"/>
</dbReference>